<evidence type="ECO:0000256" key="4">
    <source>
        <dbReference type="ARBA" id="ARBA00022737"/>
    </source>
</evidence>
<comment type="similarity">
    <text evidence="6">Belongs to the WD repeat TRM82 family.</text>
</comment>
<organism evidence="8 9">
    <name type="scientific">Dekkera bruxellensis</name>
    <name type="common">Brettanomyces custersii</name>
    <dbReference type="NCBI Taxonomy" id="5007"/>
    <lineage>
        <taxon>Eukaryota</taxon>
        <taxon>Fungi</taxon>
        <taxon>Dikarya</taxon>
        <taxon>Ascomycota</taxon>
        <taxon>Saccharomycotina</taxon>
        <taxon>Pichiomycetes</taxon>
        <taxon>Pichiales</taxon>
        <taxon>Pichiaceae</taxon>
        <taxon>Brettanomyces</taxon>
    </lineage>
</organism>
<dbReference type="PANTHER" id="PTHR16288">
    <property type="entry name" value="WD40 REPEAT PROTEIN 4"/>
    <property type="match status" value="1"/>
</dbReference>
<evidence type="ECO:0000256" key="2">
    <source>
        <dbReference type="ARBA" id="ARBA00022574"/>
    </source>
</evidence>
<dbReference type="GO" id="GO:0005634">
    <property type="term" value="C:nucleus"/>
    <property type="evidence" value="ECO:0007669"/>
    <property type="project" value="UniProtKB-SubCell"/>
</dbReference>
<dbReference type="PANTHER" id="PTHR16288:SF0">
    <property type="entry name" value="TRNA (GUANINE-N(7)-)-METHYLTRANSFERASE NON-CATALYTIC SUBUNIT WDR4"/>
    <property type="match status" value="1"/>
</dbReference>
<dbReference type="InterPro" id="IPR036322">
    <property type="entry name" value="WD40_repeat_dom_sf"/>
</dbReference>
<evidence type="ECO:0000256" key="5">
    <source>
        <dbReference type="ARBA" id="ARBA00023242"/>
    </source>
</evidence>
<comment type="pathway">
    <text evidence="6">tRNA modification; N(7)-methylguanine-tRNA biosynthesis.</text>
</comment>
<keyword evidence="3 6" id="KW-0819">tRNA processing</keyword>
<name>A0A7D9H033_DEKBR</name>
<dbReference type="InterPro" id="IPR015943">
    <property type="entry name" value="WD40/YVTN_repeat-like_dom_sf"/>
</dbReference>
<keyword evidence="2 6" id="KW-0853">WD repeat</keyword>
<dbReference type="AlphaFoldDB" id="A0A7D9H033"/>
<evidence type="ECO:0000313" key="8">
    <source>
        <dbReference type="EMBL" id="VUG18501.1"/>
    </source>
</evidence>
<evidence type="ECO:0000313" key="9">
    <source>
        <dbReference type="Proteomes" id="UP000478008"/>
    </source>
</evidence>
<dbReference type="Proteomes" id="UP000478008">
    <property type="component" value="Unassembled WGS sequence"/>
</dbReference>
<comment type="function">
    <text evidence="6">Required for the formation of N(7)-methylguanine at position 46 (m7G46) in tRNA. In the complex, it is required to stabilize and induce conformational changes of the catalytic subunit.</text>
</comment>
<evidence type="ECO:0000256" key="3">
    <source>
        <dbReference type="ARBA" id="ARBA00022694"/>
    </source>
</evidence>
<keyword evidence="4 6" id="KW-0677">Repeat</keyword>
<keyword evidence="5 6" id="KW-0539">Nucleus</keyword>
<dbReference type="GO" id="GO:0043527">
    <property type="term" value="C:tRNA methyltransferase complex"/>
    <property type="evidence" value="ECO:0007669"/>
    <property type="project" value="TreeGrafter"/>
</dbReference>
<dbReference type="GO" id="GO:0005829">
    <property type="term" value="C:cytosol"/>
    <property type="evidence" value="ECO:0007669"/>
    <property type="project" value="TreeGrafter"/>
</dbReference>
<dbReference type="UniPathway" id="UPA00989"/>
<evidence type="ECO:0000256" key="7">
    <source>
        <dbReference type="SAM" id="MobiDB-lite"/>
    </source>
</evidence>
<dbReference type="InterPro" id="IPR028884">
    <property type="entry name" value="Trm82"/>
</dbReference>
<dbReference type="SUPFAM" id="SSF50978">
    <property type="entry name" value="WD40 repeat-like"/>
    <property type="match status" value="1"/>
</dbReference>
<accession>A0A7D9H033</accession>
<dbReference type="EMBL" id="CABFWN010000003">
    <property type="protein sequence ID" value="VUG18501.1"/>
    <property type="molecule type" value="Genomic_DNA"/>
</dbReference>
<evidence type="ECO:0000256" key="6">
    <source>
        <dbReference type="HAMAP-Rule" id="MF_03056"/>
    </source>
</evidence>
<feature type="region of interest" description="Disordered" evidence="7">
    <location>
        <begin position="67"/>
        <end position="92"/>
    </location>
</feature>
<keyword evidence="9" id="KW-1185">Reference proteome</keyword>
<dbReference type="HAMAP" id="MF_03056">
    <property type="entry name" value="TRM82"/>
    <property type="match status" value="1"/>
</dbReference>
<comment type="subcellular location">
    <subcellularLocation>
        <location evidence="1 6">Nucleus</location>
    </subcellularLocation>
</comment>
<dbReference type="GO" id="GO:0106004">
    <property type="term" value="P:tRNA (guanine-N7)-methylation"/>
    <property type="evidence" value="ECO:0007669"/>
    <property type="project" value="UniProtKB-UniRule"/>
</dbReference>
<protein>
    <submittedName>
        <fullName evidence="8">DEBR0S3_13080g1_1</fullName>
    </submittedName>
</protein>
<evidence type="ECO:0000256" key="1">
    <source>
        <dbReference type="ARBA" id="ARBA00004123"/>
    </source>
</evidence>
<proteinExistence type="inferred from homology"/>
<dbReference type="Gene3D" id="2.130.10.10">
    <property type="entry name" value="YVTN repeat-like/Quinoprotein amine dehydrogenase"/>
    <property type="match status" value="1"/>
</dbReference>
<gene>
    <name evidence="8" type="primary">TRM82</name>
    <name evidence="8" type="ORF">DEBR0S3_13080G</name>
</gene>
<sequence length="435" mass="49255">MKHFYQKLVTNKKGDLLFASSANTVLVFEITPSGANLLTQWTDEIDPYFSVRKHHREVLQKYEDDMKSFSKQGNNPESKPKKPKMPIPGPGAPPTFTYIRGMRLSRNEKYLIILTDNDKAAVVFEISDKRANTADSSFSLVLIKRQPFSKRPSAVTTSLDDMDLIVSDKFGDVFSVPLMDKRAIDEKTLAPILGHVSMLTCIDMATDENGRQCVITSDRDEHIRVSYFPKSYVIKKWLFGHKEFVSSFVLPEWCSNKVIISAGGDNFVCSWLWQNNPGSELIGKVELSNVVEKYLDEEHLAPKKFQNEDGTLKEYCVSEIIPLNKIHKIAVIVEQVSAVFVLKVTDNGSLEYDQTIETPGYVIYGTSSDDTLVLSLVDETHSIIFYNIGDDGGIRVSEKQNQLASEIEKNRVAMDNDKDRVPLFTVGQLRKRREH</sequence>
<reference evidence="8 9" key="1">
    <citation type="submission" date="2019-07" db="EMBL/GenBank/DDBJ databases">
        <authorList>
            <person name="Friedrich A."/>
            <person name="Schacherer J."/>
        </authorList>
    </citation>
    <scope>NUCLEOTIDE SEQUENCE [LARGE SCALE GENOMIC DNA]</scope>
</reference>